<accession>G8WWW7</accession>
<proteinExistence type="predicted"/>
<sequence>MRARRAGPSAPVPPPRHVHTRCSNSPSGGTLLHRFAADPPSTGWGGRSCPDPLHKGDGDGRIIAGQRGVELWEKVLHSLWTTTSPTTRAERCPPAAHRVRAVTHSFSTALSTVRQLATPHRRME</sequence>
<gene>
    <name evidence="2" type="ordered locus">SCATT_31100</name>
</gene>
<dbReference type="PATRIC" id="fig|1003195.29.peg.3106"/>
<evidence type="ECO:0000313" key="3">
    <source>
        <dbReference type="Proteomes" id="UP000007842"/>
    </source>
</evidence>
<evidence type="ECO:0000256" key="1">
    <source>
        <dbReference type="SAM" id="MobiDB-lite"/>
    </source>
</evidence>
<protein>
    <submittedName>
        <fullName evidence="2">Uncharacterized protein</fullName>
    </submittedName>
</protein>
<dbReference type="AlphaFoldDB" id="G8WWW7"/>
<evidence type="ECO:0000313" key="2">
    <source>
        <dbReference type="EMBL" id="AEW95481.1"/>
    </source>
</evidence>
<keyword evidence="3" id="KW-1185">Reference proteome</keyword>
<reference evidence="3" key="1">
    <citation type="submission" date="2011-12" db="EMBL/GenBank/DDBJ databases">
        <title>Complete genome sequence of Streptomyces cattleya strain DSM 46488.</title>
        <authorList>
            <person name="Ou H.-Y."/>
            <person name="Li P."/>
            <person name="Zhao C."/>
            <person name="O'Hagan D."/>
            <person name="Deng Z."/>
        </authorList>
    </citation>
    <scope>NUCLEOTIDE SEQUENCE [LARGE SCALE GENOMIC DNA]</scope>
    <source>
        <strain evidence="3">ATCC 35852 / DSM 46488 / JCM 4925 / NBRC 14057 / NRRL 8057</strain>
    </source>
</reference>
<dbReference type="Proteomes" id="UP000007842">
    <property type="component" value="Chromosome"/>
</dbReference>
<dbReference type="EMBL" id="CP003219">
    <property type="protein sequence ID" value="AEW95481.1"/>
    <property type="molecule type" value="Genomic_DNA"/>
</dbReference>
<organism evidence="2 3">
    <name type="scientific">Streptantibioticus cattleyicolor (strain ATCC 35852 / DSM 46488 / JCM 4925 / NBRC 14057 / NRRL 8057)</name>
    <name type="common">Streptomyces cattleya</name>
    <dbReference type="NCBI Taxonomy" id="1003195"/>
    <lineage>
        <taxon>Bacteria</taxon>
        <taxon>Bacillati</taxon>
        <taxon>Actinomycetota</taxon>
        <taxon>Actinomycetes</taxon>
        <taxon>Kitasatosporales</taxon>
        <taxon>Streptomycetaceae</taxon>
        <taxon>Streptantibioticus</taxon>
    </lineage>
</organism>
<dbReference type="HOGENOM" id="CLU_2002562_0_0_11"/>
<feature type="region of interest" description="Disordered" evidence="1">
    <location>
        <begin position="1"/>
        <end position="60"/>
    </location>
</feature>
<dbReference type="KEGG" id="scy:SCATT_31100"/>
<name>G8WWW7_STREN</name>